<evidence type="ECO:0000313" key="3">
    <source>
        <dbReference type="Proteomes" id="UP001268542"/>
    </source>
</evidence>
<comment type="caution">
    <text evidence="2">The sequence shown here is derived from an EMBL/GenBank/DDBJ whole genome shotgun (WGS) entry which is preliminary data.</text>
</comment>
<dbReference type="Gene3D" id="3.30.720.120">
    <property type="match status" value="1"/>
</dbReference>
<gene>
    <name evidence="2" type="ORF">RDV89_00980</name>
</gene>
<organism evidence="2 3">
    <name type="scientific">Nocardioides imazamoxiresistens</name>
    <dbReference type="NCBI Taxonomy" id="3231893"/>
    <lineage>
        <taxon>Bacteria</taxon>
        <taxon>Bacillati</taxon>
        <taxon>Actinomycetota</taxon>
        <taxon>Actinomycetes</taxon>
        <taxon>Propionibacteriales</taxon>
        <taxon>Nocardioidaceae</taxon>
        <taxon>Nocardioides</taxon>
    </lineage>
</organism>
<dbReference type="InterPro" id="IPR037523">
    <property type="entry name" value="VOC_core"/>
</dbReference>
<dbReference type="InterPro" id="IPR004360">
    <property type="entry name" value="Glyas_Fos-R_dOase_dom"/>
</dbReference>
<evidence type="ECO:0000313" key="2">
    <source>
        <dbReference type="EMBL" id="MDT9591620.1"/>
    </source>
</evidence>
<dbReference type="Gene3D" id="3.30.720.110">
    <property type="match status" value="1"/>
</dbReference>
<dbReference type="Pfam" id="PF00903">
    <property type="entry name" value="Glyoxalase"/>
    <property type="match status" value="1"/>
</dbReference>
<dbReference type="Proteomes" id="UP001268542">
    <property type="component" value="Unassembled WGS sequence"/>
</dbReference>
<feature type="domain" description="VOC" evidence="1">
    <location>
        <begin position="5"/>
        <end position="122"/>
    </location>
</feature>
<accession>A0ABU3PQW4</accession>
<dbReference type="InterPro" id="IPR029068">
    <property type="entry name" value="Glyas_Bleomycin-R_OHBP_Dase"/>
</dbReference>
<dbReference type="RefSeq" id="WP_315730580.1">
    <property type="nucleotide sequence ID" value="NZ_JAVYII010000001.1"/>
</dbReference>
<protein>
    <submittedName>
        <fullName evidence="2">VOC family protein</fullName>
    </submittedName>
</protein>
<evidence type="ECO:0000259" key="1">
    <source>
        <dbReference type="PROSITE" id="PS51819"/>
    </source>
</evidence>
<keyword evidence="3" id="KW-1185">Reference proteome</keyword>
<dbReference type="EMBL" id="JAVYII010000001">
    <property type="protein sequence ID" value="MDT9591620.1"/>
    <property type="molecule type" value="Genomic_DNA"/>
</dbReference>
<dbReference type="PROSITE" id="PS51819">
    <property type="entry name" value="VOC"/>
    <property type="match status" value="1"/>
</dbReference>
<proteinExistence type="predicted"/>
<reference evidence="2 3" key="1">
    <citation type="submission" date="2023-08" db="EMBL/GenBank/DDBJ databases">
        <title>Nocardioides seae sp. nov., a bacterium isolated from a soil.</title>
        <authorList>
            <person name="Wang X."/>
        </authorList>
    </citation>
    <scope>NUCLEOTIDE SEQUENCE [LARGE SCALE GENOMIC DNA]</scope>
    <source>
        <strain evidence="2 3">YZH12</strain>
    </source>
</reference>
<sequence length="134" mass="14674">MPTTGFYPVLMSDDVAAAAAAFYRDALGFTTTYDSDWYVSLRLDDFELAIVAHDHPTVPAAYRHLPRGVLVNLEIDDVDALHAHLVDDLGHEPVLALRDEDFGQRHFIVAAPDGVLLDVIQPIAPSAEFAEAFA</sequence>
<name>A0ABU3PQW4_9ACTN</name>
<dbReference type="SUPFAM" id="SSF54593">
    <property type="entry name" value="Glyoxalase/Bleomycin resistance protein/Dihydroxybiphenyl dioxygenase"/>
    <property type="match status" value="1"/>
</dbReference>